<gene>
    <name evidence="1" type="ORF">EmuJ_000198600</name>
</gene>
<sequence length="69" mass="7501">MKWCLRSINVCMCGVERKVDKSAGWGGDNRGLASSLAPDLRGIQLEERGIGPKLHAKTRKMWNADSGSG</sequence>
<keyword evidence="2" id="KW-1185">Reference proteome</keyword>
<reference evidence="1" key="1">
    <citation type="journal article" date="2013" name="Nature">
        <title>The genomes of four tapeworm species reveal adaptations to parasitism.</title>
        <authorList>
            <person name="Tsai I.J."/>
            <person name="Zarowiecki M."/>
            <person name="Holroyd N."/>
            <person name="Garciarrubio A."/>
            <person name="Sanchez-Flores A."/>
            <person name="Brooks K.L."/>
            <person name="Tracey A."/>
            <person name="Bobes R.J."/>
            <person name="Fragoso G."/>
            <person name="Sciutto E."/>
            <person name="Aslett M."/>
            <person name="Beasley H."/>
            <person name="Bennett H.M."/>
            <person name="Cai J."/>
            <person name="Camicia F."/>
            <person name="Clark R."/>
            <person name="Cucher M."/>
            <person name="De Silva N."/>
            <person name="Day T.A."/>
            <person name="Deplazes P."/>
            <person name="Estrada K."/>
            <person name="Fernandez C."/>
            <person name="Holland P.W."/>
            <person name="Hou J."/>
            <person name="Hu S."/>
            <person name="Huckvale T."/>
            <person name="Hung S.S."/>
            <person name="Kamenetzky L."/>
            <person name="Keane J.A."/>
            <person name="Kiss F."/>
            <person name="Koziol U."/>
            <person name="Lambert O."/>
            <person name="Liu K."/>
            <person name="Luo X."/>
            <person name="Luo Y."/>
            <person name="Macchiaroli N."/>
            <person name="Nichol S."/>
            <person name="Paps J."/>
            <person name="Parkinson J."/>
            <person name="Pouchkina-Stantcheva N."/>
            <person name="Riddiford N."/>
            <person name="Rosenzvit M."/>
            <person name="Salinas G."/>
            <person name="Wasmuth J.D."/>
            <person name="Zamanian M."/>
            <person name="Zheng Y."/>
            <person name="Cai X."/>
            <person name="Soberon X."/>
            <person name="Olson P.D."/>
            <person name="Laclette J.P."/>
            <person name="Brehm K."/>
            <person name="Berriman M."/>
            <person name="Garciarrubio A."/>
            <person name="Bobes R.J."/>
            <person name="Fragoso G."/>
            <person name="Sanchez-Flores A."/>
            <person name="Estrada K."/>
            <person name="Cevallos M.A."/>
            <person name="Morett E."/>
            <person name="Gonzalez V."/>
            <person name="Portillo T."/>
            <person name="Ochoa-Leyva A."/>
            <person name="Jose M.V."/>
            <person name="Sciutto E."/>
            <person name="Landa A."/>
            <person name="Jimenez L."/>
            <person name="Valdes V."/>
            <person name="Carrero J.C."/>
            <person name="Larralde C."/>
            <person name="Morales-Montor J."/>
            <person name="Limon-Lason J."/>
            <person name="Soberon X."/>
            <person name="Laclette J.P."/>
        </authorList>
    </citation>
    <scope>NUCLEOTIDE SEQUENCE [LARGE SCALE GENOMIC DNA]</scope>
</reference>
<evidence type="ECO:0000313" key="1">
    <source>
        <dbReference type="EMBL" id="CDI98159.1"/>
    </source>
</evidence>
<reference evidence="1" key="2">
    <citation type="submission" date="2015-11" db="EMBL/GenBank/DDBJ databases">
        <authorList>
            <person name="Zhang Y."/>
            <person name="Guo Z."/>
        </authorList>
    </citation>
    <scope>NUCLEOTIDE SEQUENCE</scope>
</reference>
<proteinExistence type="predicted"/>
<evidence type="ECO:0000313" key="2">
    <source>
        <dbReference type="Proteomes" id="UP000017246"/>
    </source>
</evidence>
<dbReference type="Proteomes" id="UP000017246">
    <property type="component" value="Unassembled WGS sequence"/>
</dbReference>
<organism evidence="1 2">
    <name type="scientific">Echinococcus multilocularis</name>
    <name type="common">Fox tapeworm</name>
    <dbReference type="NCBI Taxonomy" id="6211"/>
    <lineage>
        <taxon>Eukaryota</taxon>
        <taxon>Metazoa</taxon>
        <taxon>Spiralia</taxon>
        <taxon>Lophotrochozoa</taxon>
        <taxon>Platyhelminthes</taxon>
        <taxon>Cestoda</taxon>
        <taxon>Eucestoda</taxon>
        <taxon>Cyclophyllidea</taxon>
        <taxon>Taeniidae</taxon>
        <taxon>Echinococcus</taxon>
    </lineage>
</organism>
<name>A0A087W0W3_ECHMU</name>
<dbReference type="EMBL" id="LN902844">
    <property type="protein sequence ID" value="CDI98159.1"/>
    <property type="molecule type" value="Genomic_DNA"/>
</dbReference>
<dbReference type="AlphaFoldDB" id="A0A087W0W3"/>
<protein>
    <submittedName>
        <fullName evidence="1">Expressed protein</fullName>
    </submittedName>
</protein>
<accession>A0A087W0W3</accession>